<evidence type="ECO:0000256" key="3">
    <source>
        <dbReference type="ARBA" id="ARBA00009216"/>
    </source>
</evidence>
<dbReference type="PROSITE" id="PS51916">
    <property type="entry name" value="DEUBAD"/>
    <property type="match status" value="1"/>
</dbReference>
<feature type="compositionally biased region" description="Basic and acidic residues" evidence="7">
    <location>
        <begin position="372"/>
        <end position="399"/>
    </location>
</feature>
<feature type="domain" description="Pru" evidence="9">
    <location>
        <begin position="15"/>
        <end position="128"/>
    </location>
</feature>
<keyword evidence="4" id="KW-0963">Cytoplasm</keyword>
<dbReference type="GO" id="GO:0005737">
    <property type="term" value="C:cytoplasm"/>
    <property type="evidence" value="ECO:0007669"/>
    <property type="project" value="UniProtKB-SubCell"/>
</dbReference>
<feature type="region of interest" description="Disordered" evidence="7">
    <location>
        <begin position="363"/>
        <end position="408"/>
    </location>
</feature>
<evidence type="ECO:0000313" key="10">
    <source>
        <dbReference type="EMBL" id="KAJ8021136.1"/>
    </source>
</evidence>
<dbReference type="PROSITE" id="PS51917">
    <property type="entry name" value="PRU"/>
    <property type="match status" value="1"/>
</dbReference>
<evidence type="ECO:0000259" key="9">
    <source>
        <dbReference type="PROSITE" id="PS51917"/>
    </source>
</evidence>
<proteinExistence type="inferred from homology"/>
<feature type="domain" description="DEUBAD" evidence="8">
    <location>
        <begin position="266"/>
        <end position="378"/>
    </location>
</feature>
<dbReference type="InterPro" id="IPR038108">
    <property type="entry name" value="RPN13_DEUBAD_sf"/>
</dbReference>
<feature type="region of interest" description="Disordered" evidence="7">
    <location>
        <begin position="194"/>
        <end position="244"/>
    </location>
</feature>
<evidence type="ECO:0000313" key="11">
    <source>
        <dbReference type="Proteomes" id="UP001152320"/>
    </source>
</evidence>
<dbReference type="Pfam" id="PF04683">
    <property type="entry name" value="Rpn13_ADRM1_Pru"/>
    <property type="match status" value="1"/>
</dbReference>
<keyword evidence="5" id="KW-0647">Proteasome</keyword>
<dbReference type="InterPro" id="IPR044868">
    <property type="entry name" value="Rpn13/ADRM1_Pru"/>
</dbReference>
<evidence type="ECO:0000256" key="4">
    <source>
        <dbReference type="ARBA" id="ARBA00022490"/>
    </source>
</evidence>
<dbReference type="GO" id="GO:0005634">
    <property type="term" value="C:nucleus"/>
    <property type="evidence" value="ECO:0007669"/>
    <property type="project" value="UniProtKB-SubCell"/>
</dbReference>
<evidence type="ECO:0000256" key="2">
    <source>
        <dbReference type="ARBA" id="ARBA00004496"/>
    </source>
</evidence>
<evidence type="ECO:0000256" key="1">
    <source>
        <dbReference type="ARBA" id="ARBA00004123"/>
    </source>
</evidence>
<dbReference type="FunFam" id="2.30.29.70:FF:000001">
    <property type="entry name" value="Proteasomal ubiquitin receptor ADRM1"/>
    <property type="match status" value="1"/>
</dbReference>
<accession>A0A9Q0YLN0</accession>
<dbReference type="PANTHER" id="PTHR12225">
    <property type="entry name" value="ADHESION REGULATING MOLECULE 1 110 KDA CELL MEMBRANE GLYCOPROTEIN"/>
    <property type="match status" value="1"/>
</dbReference>
<dbReference type="CDD" id="cd13314">
    <property type="entry name" value="PH_Rpn13"/>
    <property type="match status" value="1"/>
</dbReference>
<evidence type="ECO:0000256" key="7">
    <source>
        <dbReference type="SAM" id="MobiDB-lite"/>
    </source>
</evidence>
<gene>
    <name evidence="10" type="ORF">HOLleu_40920</name>
</gene>
<sequence length="408" mass="43237">MSGALFGHSGTPGRTPSKHLVEFRAGKMYLKGTTVTPDKRKGLVYIYQADDSLIHFCWKDRTSGVVEDDLIIFPDDCEFKRIQQCTTGRVYLLKFKSNARKFFFWLQEPKTDKDEENCKKVNETLNNPPAPGSNLGGGRGGLPADLASLGAGLGDGGLQSMLGNVDQQQLMQLLGSGGLSGLGGLGLAGLPGLAPQASSPQSATPAVTTSAGTRTSTSTSNTTTPTPAPTTAQTPAPTAAQAAAASSSIQLSDLQSILRNMNIPADQAPQARVDFAQVLTSDVMAPLLENPEFQQQLLQYAPEGENLPRDPQRLRETLQSPQFQQAMNMFTAAFQSGQLGPLIGQFELGAEATEAANKGDLEAFGKALQAKEGNKDDSQGEGKSDKEEDKSGKGDGKPGDEDDSMQVD</sequence>
<evidence type="ECO:0000256" key="6">
    <source>
        <dbReference type="ARBA" id="ARBA00023242"/>
    </source>
</evidence>
<dbReference type="GO" id="GO:0008541">
    <property type="term" value="C:proteasome regulatory particle, lid subcomplex"/>
    <property type="evidence" value="ECO:0007669"/>
    <property type="project" value="TreeGrafter"/>
</dbReference>
<keyword evidence="11" id="KW-1185">Reference proteome</keyword>
<dbReference type="InterPro" id="IPR006773">
    <property type="entry name" value="Rpn13/ADRM1"/>
</dbReference>
<dbReference type="AlphaFoldDB" id="A0A9Q0YLN0"/>
<keyword evidence="6" id="KW-0539">Nucleus</keyword>
<comment type="similarity">
    <text evidence="3">Belongs to the ADRM1 family.</text>
</comment>
<protein>
    <submittedName>
        <fullName evidence="10">Proteasomal ubiquitin receptor ADRM1</fullName>
    </submittedName>
</protein>
<dbReference type="GO" id="GO:0070628">
    <property type="term" value="F:proteasome binding"/>
    <property type="evidence" value="ECO:0007669"/>
    <property type="project" value="TreeGrafter"/>
</dbReference>
<dbReference type="Proteomes" id="UP001152320">
    <property type="component" value="Chromosome 22"/>
</dbReference>
<dbReference type="FunFam" id="1.10.2020.20:FF:000001">
    <property type="entry name" value="Proteasomal ubiquitin receptor ADRM1"/>
    <property type="match status" value="1"/>
</dbReference>
<dbReference type="Gene3D" id="2.30.29.70">
    <property type="entry name" value="Proteasomal ubiquitin receptor Rpn13/ADRM1"/>
    <property type="match status" value="1"/>
</dbReference>
<dbReference type="GO" id="GO:0061133">
    <property type="term" value="F:endopeptidase activator activity"/>
    <property type="evidence" value="ECO:0007669"/>
    <property type="project" value="TreeGrafter"/>
</dbReference>
<dbReference type="Gene3D" id="1.10.2020.20">
    <property type="match status" value="1"/>
</dbReference>
<reference evidence="10" key="1">
    <citation type="submission" date="2021-10" db="EMBL/GenBank/DDBJ databases">
        <title>Tropical sea cucumber genome reveals ecological adaptation and Cuvierian tubules defense mechanism.</title>
        <authorList>
            <person name="Chen T."/>
        </authorList>
    </citation>
    <scope>NUCLEOTIDE SEQUENCE</scope>
    <source>
        <strain evidence="10">Nanhai2018</strain>
        <tissue evidence="10">Muscle</tissue>
    </source>
</reference>
<dbReference type="InterPro" id="IPR032368">
    <property type="entry name" value="RPN13_DEUBAD"/>
</dbReference>
<dbReference type="Pfam" id="PF16550">
    <property type="entry name" value="RPN13_C"/>
    <property type="match status" value="1"/>
</dbReference>
<feature type="compositionally biased region" description="Low complexity" evidence="7">
    <location>
        <begin position="208"/>
        <end position="244"/>
    </location>
</feature>
<comment type="subcellular location">
    <subcellularLocation>
        <location evidence="2">Cytoplasm</location>
    </subcellularLocation>
    <subcellularLocation>
        <location evidence="1">Nucleus</location>
    </subcellularLocation>
</comment>
<evidence type="ECO:0000259" key="8">
    <source>
        <dbReference type="PROSITE" id="PS51916"/>
    </source>
</evidence>
<keyword evidence="10" id="KW-0675">Receptor</keyword>
<comment type="caution">
    <text evidence="10">The sequence shown here is derived from an EMBL/GenBank/DDBJ whole genome shotgun (WGS) entry which is preliminary data.</text>
</comment>
<dbReference type="EMBL" id="JAIZAY010000022">
    <property type="protein sequence ID" value="KAJ8021136.1"/>
    <property type="molecule type" value="Genomic_DNA"/>
</dbReference>
<name>A0A9Q0YLN0_HOLLE</name>
<feature type="region of interest" description="Disordered" evidence="7">
    <location>
        <begin position="122"/>
        <end position="141"/>
    </location>
</feature>
<evidence type="ECO:0000256" key="5">
    <source>
        <dbReference type="ARBA" id="ARBA00022942"/>
    </source>
</evidence>
<dbReference type="PANTHER" id="PTHR12225:SF0">
    <property type="entry name" value="PROTEASOMAL UBIQUITIN RECEPTOR ADRM1"/>
    <property type="match status" value="1"/>
</dbReference>
<dbReference type="InterPro" id="IPR044867">
    <property type="entry name" value="DEUBAD_dom"/>
</dbReference>
<organism evidence="10 11">
    <name type="scientific">Holothuria leucospilota</name>
    <name type="common">Black long sea cucumber</name>
    <name type="synonym">Mertensiothuria leucospilota</name>
    <dbReference type="NCBI Taxonomy" id="206669"/>
    <lineage>
        <taxon>Eukaryota</taxon>
        <taxon>Metazoa</taxon>
        <taxon>Echinodermata</taxon>
        <taxon>Eleutherozoa</taxon>
        <taxon>Echinozoa</taxon>
        <taxon>Holothuroidea</taxon>
        <taxon>Aspidochirotacea</taxon>
        <taxon>Aspidochirotida</taxon>
        <taxon>Holothuriidae</taxon>
        <taxon>Holothuria</taxon>
    </lineage>
</organism>
<dbReference type="InterPro" id="IPR038633">
    <property type="entry name" value="Rpn13/ADRM1_Pru_sf"/>
</dbReference>
<dbReference type="OrthoDB" id="340431at2759"/>